<evidence type="ECO:0000313" key="7">
    <source>
        <dbReference type="Proteomes" id="UP000017200"/>
    </source>
</evidence>
<evidence type="ECO:0000256" key="2">
    <source>
        <dbReference type="ARBA" id="ARBA00022679"/>
    </source>
</evidence>
<reference evidence="6" key="4">
    <citation type="submission" date="2015-06" db="UniProtKB">
        <authorList>
            <consortium name="EnsemblFungi"/>
        </authorList>
    </citation>
    <scope>IDENTIFICATION</scope>
</reference>
<keyword evidence="7" id="KW-1185">Reference proteome</keyword>
<reference evidence="7" key="1">
    <citation type="submission" date="2010-11" db="EMBL/GenBank/DDBJ databases">
        <title>The genome sequence of Microbotryum violaceum strain p1A1 Lamole.</title>
        <authorList>
            <person name="Cuomo C."/>
            <person name="Perlin M."/>
            <person name="Young S.K."/>
            <person name="Zeng Q."/>
            <person name="Gargeya S."/>
            <person name="Alvarado L."/>
            <person name="Berlin A."/>
            <person name="Chapman S.B."/>
            <person name="Chen Z."/>
            <person name="Freedman E."/>
            <person name="Gellesch M."/>
            <person name="Goldberg J."/>
            <person name="Griggs A."/>
            <person name="Gujja S."/>
            <person name="Heilman E."/>
            <person name="Heiman D."/>
            <person name="Howarth C."/>
            <person name="Mehta T."/>
            <person name="Neiman D."/>
            <person name="Pearson M."/>
            <person name="Roberts A."/>
            <person name="Saif S."/>
            <person name="Shea T."/>
            <person name="Shenoy N."/>
            <person name="Sisk P."/>
            <person name="Stolte C."/>
            <person name="Sykes S."/>
            <person name="White J."/>
            <person name="Yandava C."/>
            <person name="Haas B."/>
            <person name="Nusbaum C."/>
            <person name="Birren B."/>
        </authorList>
    </citation>
    <scope>NUCLEOTIDE SEQUENCE [LARGE SCALE GENOMIC DNA]</scope>
    <source>
        <strain evidence="7">p1A1 Lamole</strain>
    </source>
</reference>
<keyword evidence="3" id="KW-0949">S-adenosyl-L-methionine</keyword>
<dbReference type="GO" id="GO:0016279">
    <property type="term" value="F:protein-lysine N-methyltransferase activity"/>
    <property type="evidence" value="ECO:0007669"/>
    <property type="project" value="InterPro"/>
</dbReference>
<dbReference type="Gene3D" id="3.90.1410.10">
    <property type="entry name" value="set domain protein methyltransferase, domain 1"/>
    <property type="match status" value="1"/>
</dbReference>
<dbReference type="EnsemblFungi" id="MVLG_03174T0">
    <property type="protein sequence ID" value="MVLG_03174T0"/>
    <property type="gene ID" value="MVLG_03174"/>
</dbReference>
<evidence type="ECO:0000313" key="6">
    <source>
        <dbReference type="EnsemblFungi" id="MVLG_03174T0"/>
    </source>
</evidence>
<dbReference type="STRING" id="683840.U5H7E0"/>
<organism evidence="5">
    <name type="scientific">Microbotryum lychnidis-dioicae (strain p1A1 Lamole / MvSl-1064)</name>
    <name type="common">Anther smut fungus</name>
    <dbReference type="NCBI Taxonomy" id="683840"/>
    <lineage>
        <taxon>Eukaryota</taxon>
        <taxon>Fungi</taxon>
        <taxon>Dikarya</taxon>
        <taxon>Basidiomycota</taxon>
        <taxon>Pucciniomycotina</taxon>
        <taxon>Microbotryomycetes</taxon>
        <taxon>Microbotryales</taxon>
        <taxon>Microbotryaceae</taxon>
        <taxon>Microbotryum</taxon>
    </lineage>
</organism>
<sequence>MARPRGWLPTRQHILARCYTSLSLNQCREPRLQRPIGERALVAAQAVPPSTSTVSIPSRLLCNKLSLAPLYSTHVARSLTSTQLISLHLALRSAATEESQLDANGRARGTTPRDFFHPFTQSLPTRFDSLPLTWELAASSFKLCDRFEIDASDKTPSGPSQNLSIDLLSCLAPSLSVRTDDVINRFEVDWKRCRAVWDDHLGTHPEETDRLRFQAFHIAWCNVNTRCLYYDLGLPQTDNLTLCPIIDMINHRSSRTTLPQGSSSSLSFSSPPATSTTEDAYRQGDEFIFSYGAHDNALLMAEYGFSLGPNNLENNNLDLSSYVEQLVLDDPHGSAKRDLLEAEGYWRGWTIQVEPNSDEASYPSFRTLVALRLLHIERLDRGSAALQSWQDVISGLLDVVSARNEAKVEQTLLHIASRVEDECAQVLKRCQNLMLKYVRLENDDAMTAKHCLTMLKGIAESDRSIASRLRFG</sequence>
<feature type="region of interest" description="Disordered" evidence="4">
    <location>
        <begin position="256"/>
        <end position="278"/>
    </location>
</feature>
<keyword evidence="1" id="KW-0489">Methyltransferase</keyword>
<evidence type="ECO:0000256" key="1">
    <source>
        <dbReference type="ARBA" id="ARBA00022603"/>
    </source>
</evidence>
<dbReference type="CDD" id="cd19177">
    <property type="entry name" value="SET_SETD4"/>
    <property type="match status" value="1"/>
</dbReference>
<evidence type="ECO:0008006" key="8">
    <source>
        <dbReference type="Google" id="ProtNLM"/>
    </source>
</evidence>
<dbReference type="SUPFAM" id="SSF82199">
    <property type="entry name" value="SET domain"/>
    <property type="match status" value="1"/>
</dbReference>
<dbReference type="InParanoid" id="U5H7E0"/>
<dbReference type="InterPro" id="IPR046341">
    <property type="entry name" value="SET_dom_sf"/>
</dbReference>
<dbReference type="EMBL" id="AEIJ01000289">
    <property type="status" value="NOT_ANNOTATED_CDS"/>
    <property type="molecule type" value="Genomic_DNA"/>
</dbReference>
<dbReference type="PANTHER" id="PTHR13271:SF47">
    <property type="entry name" value="ACTIN-HISTIDINE N-METHYLTRANSFERASE"/>
    <property type="match status" value="1"/>
</dbReference>
<dbReference type="Proteomes" id="UP000017200">
    <property type="component" value="Unassembled WGS sequence"/>
</dbReference>
<dbReference type="InterPro" id="IPR050600">
    <property type="entry name" value="SETD3_SETD6_MTase"/>
</dbReference>
<dbReference type="OrthoDB" id="341421at2759"/>
<dbReference type="GO" id="GO:0032259">
    <property type="term" value="P:methylation"/>
    <property type="evidence" value="ECO:0007669"/>
    <property type="project" value="UniProtKB-KW"/>
</dbReference>
<accession>U5H7E0</accession>
<name>U5H7E0_USTV1</name>
<gene>
    <name evidence="5" type="ORF">MVLG_03174</name>
</gene>
<dbReference type="EMBL" id="GL541670">
    <property type="protein sequence ID" value="KDE06524.1"/>
    <property type="molecule type" value="Genomic_DNA"/>
</dbReference>
<dbReference type="PANTHER" id="PTHR13271">
    <property type="entry name" value="UNCHARACTERIZED PUTATIVE METHYLTRANSFERASE"/>
    <property type="match status" value="1"/>
</dbReference>
<dbReference type="InterPro" id="IPR044429">
    <property type="entry name" value="SETD4_SET"/>
</dbReference>
<reference evidence="5 7" key="3">
    <citation type="journal article" date="2015" name="BMC Genomics">
        <title>Sex and parasites: genomic and transcriptomic analysis of Microbotryum lychnidis-dioicae, the biotrophic and plant-castrating anther smut fungus.</title>
        <authorList>
            <person name="Perlin M.H."/>
            <person name="Amselem J."/>
            <person name="Fontanillas E."/>
            <person name="Toh S.S."/>
            <person name="Chen Z."/>
            <person name="Goldberg J."/>
            <person name="Duplessis S."/>
            <person name="Henrissat B."/>
            <person name="Young S."/>
            <person name="Zeng Q."/>
            <person name="Aguileta G."/>
            <person name="Petit E."/>
            <person name="Badouin H."/>
            <person name="Andrews J."/>
            <person name="Razeeq D."/>
            <person name="Gabaldon T."/>
            <person name="Quesneville H."/>
            <person name="Giraud T."/>
            <person name="Hood M.E."/>
            <person name="Schultz D.J."/>
            <person name="Cuomo C.A."/>
        </authorList>
    </citation>
    <scope>NUCLEOTIDE SEQUENCE [LARGE SCALE GENOMIC DNA]</scope>
    <source>
        <strain evidence="7">p1A1 Lamole</strain>
        <strain evidence="5">P1A1 Lamole</strain>
    </source>
</reference>
<protein>
    <recommendedName>
        <fullName evidence="8">SET domain-containing protein</fullName>
    </recommendedName>
</protein>
<proteinExistence type="predicted"/>
<dbReference type="AlphaFoldDB" id="U5H7E0"/>
<keyword evidence="2" id="KW-0808">Transferase</keyword>
<evidence type="ECO:0000256" key="4">
    <source>
        <dbReference type="SAM" id="MobiDB-lite"/>
    </source>
</evidence>
<feature type="compositionally biased region" description="Low complexity" evidence="4">
    <location>
        <begin position="256"/>
        <end position="277"/>
    </location>
</feature>
<evidence type="ECO:0000313" key="5">
    <source>
        <dbReference type="EMBL" id="KDE06524.1"/>
    </source>
</evidence>
<reference evidence="5" key="2">
    <citation type="submission" date="2010-11" db="EMBL/GenBank/DDBJ databases">
        <authorList>
            <consortium name="The Broad Institute Genome Sequencing Platform"/>
            <person name="Earl A."/>
            <person name="Ward D."/>
            <person name="Feldgarden M."/>
            <person name="Gevers D."/>
            <person name="Butler R."/>
            <person name="Young S.K."/>
            <person name="Zeng Q."/>
            <person name="Gargeya S."/>
            <person name="Fitzgerald M."/>
            <person name="Haas B."/>
            <person name="Abouelleil A."/>
            <person name="Alvarado L."/>
            <person name="Arachchi H.M."/>
            <person name="Berlin A."/>
            <person name="Brown A."/>
            <person name="Chapman S.B."/>
            <person name="Chen Z."/>
            <person name="Dunbar C."/>
            <person name="Freedman E."/>
            <person name="Gearin G."/>
            <person name="Gellesch M."/>
            <person name="Goldberg J."/>
            <person name="Griggs A."/>
            <person name="Gujja S."/>
            <person name="Heilman E."/>
            <person name="Heiman D."/>
            <person name="Howarth C."/>
            <person name="Larson L."/>
            <person name="Lui A."/>
            <person name="MacDonald P.J.P."/>
            <person name="Mehta T."/>
            <person name="Montmayeur A."/>
            <person name="Murphy C."/>
            <person name="Neiman D."/>
            <person name="Pearson M."/>
            <person name="Priest M."/>
            <person name="Roberts A."/>
            <person name="Saif S."/>
            <person name="Shea T."/>
            <person name="Shenoy N."/>
            <person name="Sisk P."/>
            <person name="Stolte C."/>
            <person name="Sykes S."/>
            <person name="White J."/>
            <person name="Yandava C."/>
            <person name="Wortman J."/>
            <person name="Nusbaum C."/>
            <person name="Birren B."/>
        </authorList>
    </citation>
    <scope>NUCLEOTIDE SEQUENCE</scope>
    <source>
        <strain evidence="5">P1A1 Lamole</strain>
    </source>
</reference>
<evidence type="ECO:0000256" key="3">
    <source>
        <dbReference type="ARBA" id="ARBA00022691"/>
    </source>
</evidence>